<keyword evidence="1" id="KW-0812">Transmembrane</keyword>
<dbReference type="OrthoDB" id="7679549at2"/>
<dbReference type="RefSeq" id="WP_145903869.1">
    <property type="nucleotide sequence ID" value="NZ_CXST01000004.1"/>
</dbReference>
<name>A0A0M6YB80_9HYPH</name>
<reference evidence="3" key="1">
    <citation type="submission" date="2015-07" db="EMBL/GenBank/DDBJ databases">
        <authorList>
            <person name="Rodrigo-Torres Lidia"/>
            <person name="Arahal R.David."/>
        </authorList>
    </citation>
    <scope>NUCLEOTIDE SEQUENCE [LARGE SCALE GENOMIC DNA]</scope>
    <source>
        <strain evidence="3">CECT 4801</strain>
    </source>
</reference>
<evidence type="ECO:0000313" key="3">
    <source>
        <dbReference type="Proteomes" id="UP000048926"/>
    </source>
</evidence>
<keyword evidence="3" id="KW-1185">Reference proteome</keyword>
<dbReference type="EMBL" id="CXST01000004">
    <property type="protein sequence ID" value="CTQ46773.1"/>
    <property type="molecule type" value="Genomic_DNA"/>
</dbReference>
<sequence>MSSQIEDNEGEQLERLITFGTMFGFVSAVVLVDTLLLTFAFLILWALAGYFRLSLVPFAILNAVILLPTAWACARVGILAFEAETDPANN</sequence>
<evidence type="ECO:0000313" key="2">
    <source>
        <dbReference type="EMBL" id="CTQ46773.1"/>
    </source>
</evidence>
<feature type="transmembrane region" description="Helical" evidence="1">
    <location>
        <begin position="22"/>
        <end position="47"/>
    </location>
</feature>
<dbReference type="Proteomes" id="UP000048926">
    <property type="component" value="Unassembled WGS sequence"/>
</dbReference>
<evidence type="ECO:0000256" key="1">
    <source>
        <dbReference type="SAM" id="Phobius"/>
    </source>
</evidence>
<keyword evidence="1" id="KW-0472">Membrane</keyword>
<protein>
    <submittedName>
        <fullName evidence="2">Uncharacterized protein</fullName>
    </submittedName>
</protein>
<organism evidence="2 3">
    <name type="scientific">Roseibium aggregatum</name>
    <dbReference type="NCBI Taxonomy" id="187304"/>
    <lineage>
        <taxon>Bacteria</taxon>
        <taxon>Pseudomonadati</taxon>
        <taxon>Pseudomonadota</taxon>
        <taxon>Alphaproteobacteria</taxon>
        <taxon>Hyphomicrobiales</taxon>
        <taxon>Stappiaceae</taxon>
        <taxon>Roseibium</taxon>
    </lineage>
</organism>
<dbReference type="AlphaFoldDB" id="A0A0M6YB80"/>
<gene>
    <name evidence="2" type="ORF">LAL4801_05232</name>
</gene>
<proteinExistence type="predicted"/>
<accession>A0A0M6YB80</accession>
<feature type="transmembrane region" description="Helical" evidence="1">
    <location>
        <begin position="59"/>
        <end position="81"/>
    </location>
</feature>
<keyword evidence="1" id="KW-1133">Transmembrane helix</keyword>